<dbReference type="GO" id="GO:0120010">
    <property type="term" value="P:intermembrane phospholipid transfer"/>
    <property type="evidence" value="ECO:0007669"/>
    <property type="project" value="TreeGrafter"/>
</dbReference>
<dbReference type="PANTHER" id="PTHR30035:SF3">
    <property type="entry name" value="INTERMEMBRANE PHOSPHOLIPID TRANSPORT SYSTEM LIPOPROTEIN MLAA"/>
    <property type="match status" value="1"/>
</dbReference>
<evidence type="ECO:0000313" key="5">
    <source>
        <dbReference type="Proteomes" id="UP000653472"/>
    </source>
</evidence>
<reference evidence="4" key="1">
    <citation type="submission" date="2020-03" db="EMBL/GenBank/DDBJ databases">
        <title>Solimonas marina sp. nov., isolated from deep seawater of the Pacific Ocean.</title>
        <authorList>
            <person name="Liu X."/>
            <person name="Lai Q."/>
            <person name="Sun F."/>
            <person name="Gai Y."/>
            <person name="Li G."/>
            <person name="Shao Z."/>
        </authorList>
    </citation>
    <scope>NUCLEOTIDE SEQUENCE</scope>
    <source>
        <strain evidence="4">C16B3</strain>
    </source>
</reference>
<keyword evidence="2 3" id="KW-0732">Signal</keyword>
<evidence type="ECO:0000313" key="4">
    <source>
        <dbReference type="EMBL" id="NKF23886.1"/>
    </source>
</evidence>
<sequence>MKFGKLPPTIAASLMLAVLAGCAHNSPYEPSDPLEPMNRKIYAFNMVADKYVLRPVTVTYVDYTPKPVRTGLSNFFDNLFYPSVIINDALQAKFKQSGLDLTRFLMNTTFGLAGLLDPASMVGLQKHDEDLGQTLGKWGVGEGWYIMLPFFGPSTNRDLVGRVGDNWTEPLQYTDLTIPERVGIAAVQAVDTRSQLLDFDSILQQQLDPYVFLRTAYLQRRLNQVYDGNPPEKLMEPELPDE</sequence>
<dbReference type="GO" id="GO:0016020">
    <property type="term" value="C:membrane"/>
    <property type="evidence" value="ECO:0007669"/>
    <property type="project" value="InterPro"/>
</dbReference>
<dbReference type="Pfam" id="PF04333">
    <property type="entry name" value="MlaA"/>
    <property type="match status" value="1"/>
</dbReference>
<comment type="similarity">
    <text evidence="1">Belongs to the MlaA family.</text>
</comment>
<evidence type="ECO:0000256" key="1">
    <source>
        <dbReference type="ARBA" id="ARBA00010634"/>
    </source>
</evidence>
<dbReference type="PRINTS" id="PR01805">
    <property type="entry name" value="VACJLIPOPROT"/>
</dbReference>
<keyword evidence="5" id="KW-1185">Reference proteome</keyword>
<dbReference type="PANTHER" id="PTHR30035">
    <property type="entry name" value="LIPOPROTEIN VACJ-RELATED"/>
    <property type="match status" value="1"/>
</dbReference>
<keyword evidence="4" id="KW-0449">Lipoprotein</keyword>
<organism evidence="4 5">
    <name type="scientific">Solimonas marina</name>
    <dbReference type="NCBI Taxonomy" id="2714601"/>
    <lineage>
        <taxon>Bacteria</taxon>
        <taxon>Pseudomonadati</taxon>
        <taxon>Pseudomonadota</taxon>
        <taxon>Gammaproteobacteria</taxon>
        <taxon>Nevskiales</taxon>
        <taxon>Nevskiaceae</taxon>
        <taxon>Solimonas</taxon>
    </lineage>
</organism>
<comment type="caution">
    <text evidence="4">The sequence shown here is derived from an EMBL/GenBank/DDBJ whole genome shotgun (WGS) entry which is preliminary data.</text>
</comment>
<evidence type="ECO:0000256" key="3">
    <source>
        <dbReference type="SAM" id="SignalP"/>
    </source>
</evidence>
<accession>A0A970BAZ8</accession>
<dbReference type="InterPro" id="IPR007428">
    <property type="entry name" value="MlaA"/>
</dbReference>
<name>A0A970BAZ8_9GAMM</name>
<protein>
    <submittedName>
        <fullName evidence="4">VacJ family lipoprotein</fullName>
    </submittedName>
</protein>
<dbReference type="Proteomes" id="UP000653472">
    <property type="component" value="Unassembled WGS sequence"/>
</dbReference>
<evidence type="ECO:0000256" key="2">
    <source>
        <dbReference type="ARBA" id="ARBA00022729"/>
    </source>
</evidence>
<dbReference type="PROSITE" id="PS51257">
    <property type="entry name" value="PROKAR_LIPOPROTEIN"/>
    <property type="match status" value="1"/>
</dbReference>
<dbReference type="RefSeq" id="WP_168149206.1">
    <property type="nucleotide sequence ID" value="NZ_JAAVXB010000010.1"/>
</dbReference>
<dbReference type="AlphaFoldDB" id="A0A970BAZ8"/>
<dbReference type="EMBL" id="JAAVXB010000010">
    <property type="protein sequence ID" value="NKF23886.1"/>
    <property type="molecule type" value="Genomic_DNA"/>
</dbReference>
<feature type="signal peptide" evidence="3">
    <location>
        <begin position="1"/>
        <end position="23"/>
    </location>
</feature>
<proteinExistence type="inferred from homology"/>
<feature type="chain" id="PRO_5036799243" evidence="3">
    <location>
        <begin position="24"/>
        <end position="242"/>
    </location>
</feature>
<gene>
    <name evidence="4" type="ORF">G7Y82_16350</name>
</gene>